<dbReference type="EMBL" id="ML979139">
    <property type="protein sequence ID" value="KAF1912954.1"/>
    <property type="molecule type" value="Genomic_DNA"/>
</dbReference>
<dbReference type="Proteomes" id="UP000800096">
    <property type="component" value="Unassembled WGS sequence"/>
</dbReference>
<reference evidence="2" key="1">
    <citation type="journal article" date="2020" name="Stud. Mycol.">
        <title>101 Dothideomycetes genomes: a test case for predicting lifestyles and emergence of pathogens.</title>
        <authorList>
            <person name="Haridas S."/>
            <person name="Albert R."/>
            <person name="Binder M."/>
            <person name="Bloem J."/>
            <person name="Labutti K."/>
            <person name="Salamov A."/>
            <person name="Andreopoulos B."/>
            <person name="Baker S."/>
            <person name="Barry K."/>
            <person name="Bills G."/>
            <person name="Bluhm B."/>
            <person name="Cannon C."/>
            <person name="Castanera R."/>
            <person name="Culley D."/>
            <person name="Daum C."/>
            <person name="Ezra D."/>
            <person name="Gonzalez J."/>
            <person name="Henrissat B."/>
            <person name="Kuo A."/>
            <person name="Liang C."/>
            <person name="Lipzen A."/>
            <person name="Lutzoni F."/>
            <person name="Magnuson J."/>
            <person name="Mondo S."/>
            <person name="Nolan M."/>
            <person name="Ohm R."/>
            <person name="Pangilinan J."/>
            <person name="Park H.-J."/>
            <person name="Ramirez L."/>
            <person name="Alfaro M."/>
            <person name="Sun H."/>
            <person name="Tritt A."/>
            <person name="Yoshinaga Y."/>
            <person name="Zwiers L.-H."/>
            <person name="Turgeon B."/>
            <person name="Goodwin S."/>
            <person name="Spatafora J."/>
            <person name="Crous P."/>
            <person name="Grigoriev I."/>
        </authorList>
    </citation>
    <scope>NUCLEOTIDE SEQUENCE</scope>
    <source>
        <strain evidence="2">HMLAC05119</strain>
    </source>
</reference>
<proteinExistence type="predicted"/>
<feature type="compositionally biased region" description="Acidic residues" evidence="1">
    <location>
        <begin position="9"/>
        <end position="30"/>
    </location>
</feature>
<dbReference type="AlphaFoldDB" id="A0A6A5QEN1"/>
<evidence type="ECO:0000313" key="2">
    <source>
        <dbReference type="EMBL" id="KAF1912954.1"/>
    </source>
</evidence>
<feature type="region of interest" description="Disordered" evidence="1">
    <location>
        <begin position="1"/>
        <end position="58"/>
    </location>
</feature>
<name>A0A6A5QEN1_AMPQU</name>
<evidence type="ECO:0000256" key="1">
    <source>
        <dbReference type="SAM" id="MobiDB-lite"/>
    </source>
</evidence>
<sequence length="196" mass="21064">MVGVLPDVETFEDVEDSDDDGSQDSGDGDDNRDFVAGFNDESEDAGASDLSAAPRPRGEVEYQENLQVVPGLRQPQQVAGFAHHPLVAGYAQHLPGAGFNRHLLFGEFREPQAVAAPGQSRSAAGVNEAHIMPGLGYVRGLAQVQQPQAARNAQCIDLTVLHQSIEADDEIFSVFQRPVTPDIFLSRALDGSRRGD</sequence>
<protein>
    <submittedName>
        <fullName evidence="2">Uncharacterized protein</fullName>
    </submittedName>
</protein>
<organism evidence="2 3">
    <name type="scientific">Ampelomyces quisqualis</name>
    <name type="common">Powdery mildew agent</name>
    <dbReference type="NCBI Taxonomy" id="50730"/>
    <lineage>
        <taxon>Eukaryota</taxon>
        <taxon>Fungi</taxon>
        <taxon>Dikarya</taxon>
        <taxon>Ascomycota</taxon>
        <taxon>Pezizomycotina</taxon>
        <taxon>Dothideomycetes</taxon>
        <taxon>Pleosporomycetidae</taxon>
        <taxon>Pleosporales</taxon>
        <taxon>Pleosporineae</taxon>
        <taxon>Phaeosphaeriaceae</taxon>
        <taxon>Ampelomyces</taxon>
    </lineage>
</organism>
<accession>A0A6A5QEN1</accession>
<gene>
    <name evidence="2" type="ORF">BDU57DRAFT_581362</name>
</gene>
<keyword evidence="3" id="KW-1185">Reference proteome</keyword>
<evidence type="ECO:0000313" key="3">
    <source>
        <dbReference type="Proteomes" id="UP000800096"/>
    </source>
</evidence>